<name>A0ACB8MMB8_CITSI</name>
<dbReference type="Proteomes" id="UP000829398">
    <property type="component" value="Chromosome 3"/>
</dbReference>
<reference evidence="2" key="1">
    <citation type="journal article" date="2023" name="Hortic. Res.">
        <title>A chromosome-level phased genome enabling allele-level studies in sweet orange: a case study on citrus Huanglongbing tolerance.</title>
        <authorList>
            <person name="Wu B."/>
            <person name="Yu Q."/>
            <person name="Deng Z."/>
            <person name="Duan Y."/>
            <person name="Luo F."/>
            <person name="Gmitter F. Jr."/>
        </authorList>
    </citation>
    <scope>NUCLEOTIDE SEQUENCE [LARGE SCALE GENOMIC DNA]</scope>
    <source>
        <strain evidence="2">cv. Valencia</strain>
    </source>
</reference>
<protein>
    <submittedName>
        <fullName evidence="1">Vacuolar protein sorting-associated protein 51-like</fullName>
    </submittedName>
</protein>
<evidence type="ECO:0000313" key="2">
    <source>
        <dbReference type="Proteomes" id="UP000829398"/>
    </source>
</evidence>
<dbReference type="EMBL" id="CM039172">
    <property type="protein sequence ID" value="KAH9786758.1"/>
    <property type="molecule type" value="Genomic_DNA"/>
</dbReference>
<accession>A0ACB8MMB8</accession>
<comment type="caution">
    <text evidence="1">The sequence shown here is derived from an EMBL/GenBank/DDBJ whole genome shotgun (WGS) entry which is preliminary data.</text>
</comment>
<evidence type="ECO:0000313" key="1">
    <source>
        <dbReference type="EMBL" id="KAH9786758.1"/>
    </source>
</evidence>
<sequence>MAVDDVPLDDKAKRMRDLLSSFYAPDPSMPNESSGKYVPLDAIDTNSFDADQYMNLLVQKSSLEGLLQRHVEMAAEIKNLDTDLQMLVYENYSKFISATDTIKRMNSNIVGMEANMEQLLEKIKSVQSRSDGVNTSLSEKREHIEKLHCKRNLLRKVQFIYDLPARLGKCIESEAYADAVRFYTGALPIFKAYGDSSFQDCKRASEEAIAIVIKNLQGKLFSDSESTHARAEAAVLLKQLDFPVDSLKAKLLEKLEQSLGDLQLKDEDLSNCLLKSNDPSKQEKTTELVPSTIHEASVREFVEAVQAYRVIFPDAEKQLIRLVQDLVTKNFETAEQYGKKRISSADLLGVLRMIWKDVLLMDEVLHEAVLSEFSLEAAQITVKHYVASQFSLLLHDISDALTKVYVGQKEGMEECPLQVALEASKKAVLQGSMDVLLFQNGQFTSSISHSIFQEFRQLLDDKIGVLVKLKDLIIDWVQEGFQEFFRALDNRFLLLSGRNNSSSPVQGLEGTQGDKVLVGLVLEIAASFSGGGVRGYENGPAFVPGEICRIFRSSGEKLLHHYINMRNQKISILLRKRLTTPNWVKHKEPREVHMFVDLFLQELRAIADEVKQILPQGLQRRHRRTDSNGSTTSSRSNPLREDKLSRSTTQKARSQLLETHLAKLFKQKVEIFTKVEYTQESVITTIVKLSLKSLQEFVRLQTYNRSGFQQIQLDVQYLRTPLKETVEDEAAIDFLLDEVIVAAAERCLDPIPLEPPILDKLIQAKLAKTRDLNAVELVILVGRRVLVERVWVHPLSVGETGGGVDLEGEMHPMGLGNLRTGRGVKYVFVWRSLVVSLTKAFVQDRKSLTAAGASFSTMVLGRTIQVMSRHQMYHNTSSVVSLDGSRVRPVRNIFSGWKVEKGKDSVTSREVMSVVIHIWDEVSDVIDDAEKLLDLPFGKLLIWKVEQLLGNITELTAGDVHHWSGGRIWEFNILRWASVSMRPIAGMGLWNFEGQIWSLMESIGTVVSRDSNC</sequence>
<proteinExistence type="predicted"/>
<gene>
    <name evidence="1" type="ORF">KPL71_010370</name>
</gene>
<keyword evidence="2" id="KW-1185">Reference proteome</keyword>
<organism evidence="1 2">
    <name type="scientific">Citrus sinensis</name>
    <name type="common">Sweet orange</name>
    <name type="synonym">Citrus aurantium var. sinensis</name>
    <dbReference type="NCBI Taxonomy" id="2711"/>
    <lineage>
        <taxon>Eukaryota</taxon>
        <taxon>Viridiplantae</taxon>
        <taxon>Streptophyta</taxon>
        <taxon>Embryophyta</taxon>
        <taxon>Tracheophyta</taxon>
        <taxon>Spermatophyta</taxon>
        <taxon>Magnoliopsida</taxon>
        <taxon>eudicotyledons</taxon>
        <taxon>Gunneridae</taxon>
        <taxon>Pentapetalae</taxon>
        <taxon>rosids</taxon>
        <taxon>malvids</taxon>
        <taxon>Sapindales</taxon>
        <taxon>Rutaceae</taxon>
        <taxon>Aurantioideae</taxon>
        <taxon>Citrus</taxon>
    </lineage>
</organism>